<organism evidence="1 2">
    <name type="scientific">Eretmocerus hayati</name>
    <dbReference type="NCBI Taxonomy" id="131215"/>
    <lineage>
        <taxon>Eukaryota</taxon>
        <taxon>Metazoa</taxon>
        <taxon>Ecdysozoa</taxon>
        <taxon>Arthropoda</taxon>
        <taxon>Hexapoda</taxon>
        <taxon>Insecta</taxon>
        <taxon>Pterygota</taxon>
        <taxon>Neoptera</taxon>
        <taxon>Endopterygota</taxon>
        <taxon>Hymenoptera</taxon>
        <taxon>Apocrita</taxon>
        <taxon>Proctotrupomorpha</taxon>
        <taxon>Chalcidoidea</taxon>
        <taxon>Aphelinidae</taxon>
        <taxon>Aphelininae</taxon>
        <taxon>Eretmocerus</taxon>
    </lineage>
</organism>
<keyword evidence="2" id="KW-1185">Reference proteome</keyword>
<evidence type="ECO:0000313" key="1">
    <source>
        <dbReference type="EMBL" id="KAJ8671504.1"/>
    </source>
</evidence>
<accession>A0ACC2NK68</accession>
<comment type="caution">
    <text evidence="1">The sequence shown here is derived from an EMBL/GenBank/DDBJ whole genome shotgun (WGS) entry which is preliminary data.</text>
</comment>
<dbReference type="Proteomes" id="UP001239111">
    <property type="component" value="Chromosome 3"/>
</dbReference>
<sequence length="100" mass="11549">MKEQAIDKLLSRMFKQAPFKISQLSYERIGVVRNDQNQNNPRAMKIVLDCTDDVKWVLVNQKNFCTGSIKCSNDRTPQQLKFLANVIDECKKREGEGEDV</sequence>
<proteinExistence type="predicted"/>
<protein>
    <submittedName>
        <fullName evidence="1">Uncharacterized protein</fullName>
    </submittedName>
</protein>
<gene>
    <name evidence="1" type="ORF">QAD02_002763</name>
</gene>
<evidence type="ECO:0000313" key="2">
    <source>
        <dbReference type="Proteomes" id="UP001239111"/>
    </source>
</evidence>
<dbReference type="EMBL" id="CM056743">
    <property type="protein sequence ID" value="KAJ8671504.1"/>
    <property type="molecule type" value="Genomic_DNA"/>
</dbReference>
<reference evidence="1" key="1">
    <citation type="submission" date="2023-04" db="EMBL/GenBank/DDBJ databases">
        <title>A chromosome-level genome assembly of the parasitoid wasp Eretmocerus hayati.</title>
        <authorList>
            <person name="Zhong Y."/>
            <person name="Liu S."/>
            <person name="Liu Y."/>
        </authorList>
    </citation>
    <scope>NUCLEOTIDE SEQUENCE</scope>
    <source>
        <strain evidence="1">ZJU_SS_LIU_2023</strain>
    </source>
</reference>
<name>A0ACC2NK68_9HYME</name>